<feature type="domain" description="PAS" evidence="1">
    <location>
        <begin position="159"/>
        <end position="230"/>
    </location>
</feature>
<dbReference type="NCBIfam" id="TIGR02040">
    <property type="entry name" value="PpsR-CrtJ"/>
    <property type="match status" value="1"/>
</dbReference>
<dbReference type="InterPro" id="IPR013767">
    <property type="entry name" value="PAS_fold"/>
</dbReference>
<organism evidence="2 3">
    <name type="scientific">Pararhizobium mangrovi</name>
    <dbReference type="NCBI Taxonomy" id="2590452"/>
    <lineage>
        <taxon>Bacteria</taxon>
        <taxon>Pseudomonadati</taxon>
        <taxon>Pseudomonadota</taxon>
        <taxon>Alphaproteobacteria</taxon>
        <taxon>Hyphomicrobiales</taxon>
        <taxon>Rhizobiaceae</taxon>
        <taxon>Rhizobium/Agrobacterium group</taxon>
        <taxon>Pararhizobium</taxon>
    </lineage>
</organism>
<dbReference type="Pfam" id="PF08448">
    <property type="entry name" value="PAS_4"/>
    <property type="match status" value="1"/>
</dbReference>
<gene>
    <name evidence="2" type="primary">ppsR</name>
    <name evidence="2" type="ORF">FJU11_05305</name>
</gene>
<dbReference type="Gene3D" id="3.30.450.20">
    <property type="entry name" value="PAS domain"/>
    <property type="match status" value="3"/>
</dbReference>
<evidence type="ECO:0000313" key="3">
    <source>
        <dbReference type="Proteomes" id="UP000320314"/>
    </source>
</evidence>
<dbReference type="AlphaFoldDB" id="A0A506UA68"/>
<dbReference type="PRINTS" id="PR01590">
    <property type="entry name" value="HTHFIS"/>
</dbReference>
<dbReference type="InterPro" id="IPR011785">
    <property type="entry name" value="Tscrpt_reg_PpsR-CrtJ"/>
</dbReference>
<dbReference type="InterPro" id="IPR002197">
    <property type="entry name" value="HTH_Fis"/>
</dbReference>
<protein>
    <submittedName>
        <fullName evidence="2">Transcriptional regulator PpsR</fullName>
    </submittedName>
</protein>
<dbReference type="GO" id="GO:0006355">
    <property type="term" value="P:regulation of DNA-templated transcription"/>
    <property type="evidence" value="ECO:0007669"/>
    <property type="project" value="InterPro"/>
</dbReference>
<dbReference type="InterPro" id="IPR000014">
    <property type="entry name" value="PAS"/>
</dbReference>
<dbReference type="SMART" id="SM00091">
    <property type="entry name" value="PAS"/>
    <property type="match status" value="2"/>
</dbReference>
<evidence type="ECO:0000259" key="1">
    <source>
        <dbReference type="PROSITE" id="PS50112"/>
    </source>
</evidence>
<dbReference type="Proteomes" id="UP000320314">
    <property type="component" value="Unassembled WGS sequence"/>
</dbReference>
<sequence>MEAESVPEVVAFAEPEAAFSDLEAELVGRLLVAAADIAMVVEAEGRIRDVAFGDGHYDGDAGRDWVGRKFSEIVTSECLPKVERMLAMEGPSAERLWHEINHPSDSGTDRPIRYRVVPLSRKGHAIFLGRDLGSVSQLQQRAIEAELSIEREYAHARNVEMQARALLETAPDAVIIADAVSLAIDEANAAAAELLDVDRTSLDGQSLGEHLDGPEGKTLRAALDAAVRERTARIRLFVKNADRESEVNVSFMRREGRRHIVLRLLPPERDYSADRANPALDRFLSQFPEALVVTDAKLNIVAANDAFLDLSGVPDLSRIVGAPLGNLLGEHELDTALLASNLKTKRMVKQFTTILKGWWRSGRQPVSVSAGHTNFGGRETYGFLVRPENAVSRPTGERNHKIRPANEMIDLVGRMPLRDIVRETTGIIEQMCLEAALETTGQNRASAAELLGLSRQGLYSKLNRYGLSGPSPDDA</sequence>
<dbReference type="GO" id="GO:0043565">
    <property type="term" value="F:sequence-specific DNA binding"/>
    <property type="evidence" value="ECO:0007669"/>
    <property type="project" value="InterPro"/>
</dbReference>
<dbReference type="RefSeq" id="WP_141165989.1">
    <property type="nucleotide sequence ID" value="NZ_VHLH01000006.1"/>
</dbReference>
<dbReference type="PROSITE" id="PS50112">
    <property type="entry name" value="PAS"/>
    <property type="match status" value="1"/>
</dbReference>
<dbReference type="EMBL" id="VHLH01000006">
    <property type="protein sequence ID" value="TPW30428.1"/>
    <property type="molecule type" value="Genomic_DNA"/>
</dbReference>
<evidence type="ECO:0000313" key="2">
    <source>
        <dbReference type="EMBL" id="TPW30428.1"/>
    </source>
</evidence>
<accession>A0A506UA68</accession>
<keyword evidence="3" id="KW-1185">Reference proteome</keyword>
<dbReference type="Gene3D" id="1.20.5.430">
    <property type="match status" value="1"/>
</dbReference>
<dbReference type="InterPro" id="IPR013656">
    <property type="entry name" value="PAS_4"/>
</dbReference>
<comment type="caution">
    <text evidence="2">The sequence shown here is derived from an EMBL/GenBank/DDBJ whole genome shotgun (WGS) entry which is preliminary data.</text>
</comment>
<dbReference type="Pfam" id="PF02954">
    <property type="entry name" value="HTH_8"/>
    <property type="match status" value="1"/>
</dbReference>
<name>A0A506UA68_9HYPH</name>
<dbReference type="Pfam" id="PF00989">
    <property type="entry name" value="PAS"/>
    <property type="match status" value="1"/>
</dbReference>
<dbReference type="SUPFAM" id="SSF46689">
    <property type="entry name" value="Homeodomain-like"/>
    <property type="match status" value="1"/>
</dbReference>
<proteinExistence type="predicted"/>
<reference evidence="2 3" key="1">
    <citation type="submission" date="2019-06" db="EMBL/GenBank/DDBJ databases">
        <authorList>
            <person name="Li M."/>
        </authorList>
    </citation>
    <scope>NUCLEOTIDE SEQUENCE [LARGE SCALE GENOMIC DNA]</scope>
    <source>
        <strain evidence="2 3">BGMRC6574</strain>
    </source>
</reference>
<dbReference type="InterPro" id="IPR009057">
    <property type="entry name" value="Homeodomain-like_sf"/>
</dbReference>
<dbReference type="Pfam" id="PF13188">
    <property type="entry name" value="PAS_8"/>
    <property type="match status" value="1"/>
</dbReference>
<dbReference type="Gene3D" id="1.10.10.60">
    <property type="entry name" value="Homeodomain-like"/>
    <property type="match status" value="1"/>
</dbReference>
<dbReference type="SUPFAM" id="SSF55785">
    <property type="entry name" value="PYP-like sensor domain (PAS domain)"/>
    <property type="match status" value="2"/>
</dbReference>
<dbReference type="OrthoDB" id="5499170at2"/>
<dbReference type="InterPro" id="IPR035965">
    <property type="entry name" value="PAS-like_dom_sf"/>
</dbReference>